<accession>S0FRR1</accession>
<dbReference type="RefSeq" id="WP_006968191.1">
    <property type="nucleotide sequence ID" value="NZ_APJX01000012.1"/>
</dbReference>
<dbReference type="Proteomes" id="UP000014216">
    <property type="component" value="Unassembled WGS sequence"/>
</dbReference>
<comment type="caution">
    <text evidence="2">The sequence shown here is derived from an EMBL/GenBank/DDBJ whole genome shotgun (WGS) entry which is preliminary data.</text>
</comment>
<sequence>MKDKPAMKHSQISGFTLVEIISVLVIVGILSTVALPDFFNIQERIRHKMVDNVISDLNHREQIIWSMHMASDSTHDDTIIFDGVHAENIGAKFTWTSGPGQAGGTIRFGRVLVDVVRTPSDKDAAGIWERVSRDDITTFNETAGSMITRVQQYYDENGYYPRSWGDYAFTDVGLDPDDWNTPVDGVYYATGGNRIKATPAEGFEFHVTGTDGEDRVLKSSYNWSLWYSMEDGKWYYHSINDDNEIDISTLAVVKDVP</sequence>
<gene>
    <name evidence="2" type="ORF">Dpo_12c00310</name>
</gene>
<keyword evidence="1" id="KW-0812">Transmembrane</keyword>
<dbReference type="NCBIfam" id="TIGR02532">
    <property type="entry name" value="IV_pilin_GFxxxE"/>
    <property type="match status" value="1"/>
</dbReference>
<name>S0FRR1_9BACT</name>
<evidence type="ECO:0000313" key="3">
    <source>
        <dbReference type="Proteomes" id="UP000014216"/>
    </source>
</evidence>
<dbReference type="PROSITE" id="PS00409">
    <property type="entry name" value="PROKAR_NTER_METHYL"/>
    <property type="match status" value="1"/>
</dbReference>
<evidence type="ECO:0000313" key="2">
    <source>
        <dbReference type="EMBL" id="EMS77753.1"/>
    </source>
</evidence>
<keyword evidence="1" id="KW-1133">Transmembrane helix</keyword>
<evidence type="ECO:0000256" key="1">
    <source>
        <dbReference type="SAM" id="Phobius"/>
    </source>
</evidence>
<keyword evidence="3" id="KW-1185">Reference proteome</keyword>
<protein>
    <submittedName>
        <fullName evidence="2">Prepilin-type N-terminal cleavage/methylation domain-containing protein</fullName>
    </submittedName>
</protein>
<dbReference type="EMBL" id="APJX01000012">
    <property type="protein sequence ID" value="EMS77753.1"/>
    <property type="molecule type" value="Genomic_DNA"/>
</dbReference>
<reference evidence="2 3" key="1">
    <citation type="journal article" date="2013" name="Genome Announc.">
        <title>Draft Genome Sequence of Desulfotignum phosphitoxidans DSM 13687 Strain FiPS-3.</title>
        <authorList>
            <person name="Poehlein A."/>
            <person name="Daniel R."/>
            <person name="Simeonova D.D."/>
        </authorList>
    </citation>
    <scope>NUCLEOTIDE SEQUENCE [LARGE SCALE GENOMIC DNA]</scope>
    <source>
        <strain evidence="2 3">DSM 13687</strain>
    </source>
</reference>
<dbReference type="InterPro" id="IPR045584">
    <property type="entry name" value="Pilin-like"/>
</dbReference>
<dbReference type="AlphaFoldDB" id="S0FRR1"/>
<proteinExistence type="predicted"/>
<dbReference type="InterPro" id="IPR012902">
    <property type="entry name" value="N_methyl_site"/>
</dbReference>
<organism evidence="2 3">
    <name type="scientific">Desulfotignum phosphitoxidans DSM 13687</name>
    <dbReference type="NCBI Taxonomy" id="1286635"/>
    <lineage>
        <taxon>Bacteria</taxon>
        <taxon>Pseudomonadati</taxon>
        <taxon>Thermodesulfobacteriota</taxon>
        <taxon>Desulfobacteria</taxon>
        <taxon>Desulfobacterales</taxon>
        <taxon>Desulfobacteraceae</taxon>
        <taxon>Desulfotignum</taxon>
    </lineage>
</organism>
<keyword evidence="1" id="KW-0472">Membrane</keyword>
<dbReference type="Gene3D" id="3.30.700.10">
    <property type="entry name" value="Glycoprotein, Type 4 Pilin"/>
    <property type="match status" value="1"/>
</dbReference>
<dbReference type="SUPFAM" id="SSF54523">
    <property type="entry name" value="Pili subunits"/>
    <property type="match status" value="1"/>
</dbReference>
<feature type="transmembrane region" description="Helical" evidence="1">
    <location>
        <begin position="12"/>
        <end position="35"/>
    </location>
</feature>